<gene>
    <name evidence="2" type="ORF">EOD42_23255</name>
</gene>
<keyword evidence="3" id="KW-1185">Reference proteome</keyword>
<dbReference type="Proteomes" id="UP000282957">
    <property type="component" value="Unassembled WGS sequence"/>
</dbReference>
<comment type="caution">
    <text evidence="2">The sequence shown here is derived from an EMBL/GenBank/DDBJ whole genome shotgun (WGS) entry which is preliminary data.</text>
</comment>
<evidence type="ECO:0008006" key="4">
    <source>
        <dbReference type="Google" id="ProtNLM"/>
    </source>
</evidence>
<feature type="region of interest" description="Disordered" evidence="1">
    <location>
        <begin position="589"/>
        <end position="617"/>
    </location>
</feature>
<reference evidence="2 3" key="1">
    <citation type="submission" date="2019-01" db="EMBL/GenBank/DDBJ databases">
        <authorList>
            <person name="Chen W.-M."/>
        </authorList>
    </citation>
    <scope>NUCLEOTIDE SEQUENCE [LARGE SCALE GENOMIC DNA]</scope>
    <source>
        <strain evidence="2 3">CCP-6</strain>
    </source>
</reference>
<dbReference type="InterPro" id="IPR032427">
    <property type="entry name" value="P22_portal"/>
</dbReference>
<dbReference type="Pfam" id="PF16510">
    <property type="entry name" value="P22_portal"/>
    <property type="match status" value="1"/>
</dbReference>
<dbReference type="RefSeq" id="WP_127789989.1">
    <property type="nucleotide sequence ID" value="NZ_SACL01000012.1"/>
</dbReference>
<organism evidence="2 3">
    <name type="scientific">Rhodovarius crocodyli</name>
    <dbReference type="NCBI Taxonomy" id="1979269"/>
    <lineage>
        <taxon>Bacteria</taxon>
        <taxon>Pseudomonadati</taxon>
        <taxon>Pseudomonadota</taxon>
        <taxon>Alphaproteobacteria</taxon>
        <taxon>Acetobacterales</taxon>
        <taxon>Roseomonadaceae</taxon>
        <taxon>Rhodovarius</taxon>
    </lineage>
</organism>
<dbReference type="AlphaFoldDB" id="A0A437LZ95"/>
<evidence type="ECO:0000313" key="2">
    <source>
        <dbReference type="EMBL" id="RVT90722.1"/>
    </source>
</evidence>
<feature type="compositionally biased region" description="Pro residues" evidence="1">
    <location>
        <begin position="606"/>
        <end position="617"/>
    </location>
</feature>
<evidence type="ECO:0000313" key="3">
    <source>
        <dbReference type="Proteomes" id="UP000282957"/>
    </source>
</evidence>
<proteinExistence type="predicted"/>
<accession>A0A437LZ95</accession>
<sequence>MADDILAGAKERFSASQDGSVLNRDEALNDIAFSRLALQWPREIMTQRRLEGRPCLVVNRLPAFIRQVVNDARQNRPGISVHPVDSGADYETAQIIGGLIRAIERGSNAEVAYNTALENAVTGGFGFFRVCTDYVHSESFDMEARIERIANPLAVYWDVTSTAFDASDWEYGFVTEWMEQAEFKKRYPKASPVDFNGGFGDYDRNWIDGRNVRVAEYWLRSEEKQKLFGFADGTTLTEKALHEQLEVMASGLGIEAPEKADDGLRLLGELTGMVPTRERSSNYFKVKRRMVSGAEVLEETDWAGQSIPICPVWGEEVMYQGRRHFRGMVRDARGPQEMLNYSRSAFTELVALAPKAPWLVPQGAIPDTERGKWNTANVRSYAYLEYDPTAGAMPQRQPFAGVPAGALQDALNSIDDLKSITGIHDASLGARSNETSGRAILARQREGDTANYHFIGNLARAVEYCARVLIEIIPSVYSTRQAIQILGQDDAPQVVRLQQSSGRPAEPDGENGRLYSLDVGKYDVTVKVGPSYATQREEARESLLEIMRAVPQSALVIGDLILKNMDFPEADEAAKRIQMLQQIELQKMMPPAAPPGAPGPAQGMGGPPPVGAPPVGA</sequence>
<dbReference type="EMBL" id="SACL01000012">
    <property type="protein sequence ID" value="RVT90722.1"/>
    <property type="molecule type" value="Genomic_DNA"/>
</dbReference>
<evidence type="ECO:0000256" key="1">
    <source>
        <dbReference type="SAM" id="MobiDB-lite"/>
    </source>
</evidence>
<protein>
    <recommendedName>
        <fullName evidence="4">Portal protein</fullName>
    </recommendedName>
</protein>
<dbReference type="OrthoDB" id="1632915at2"/>
<name>A0A437LZ95_9PROT</name>